<feature type="region of interest" description="Disordered" evidence="1">
    <location>
        <begin position="84"/>
        <end position="111"/>
    </location>
</feature>
<dbReference type="Proteomes" id="UP001177140">
    <property type="component" value="Unassembled WGS sequence"/>
</dbReference>
<dbReference type="PANTHER" id="PTHR31589:SF110">
    <property type="entry name" value="PROTEIN, PUTATIVE (DUF239)-RELATED"/>
    <property type="match status" value="1"/>
</dbReference>
<evidence type="ECO:0000313" key="5">
    <source>
        <dbReference type="Proteomes" id="UP001177140"/>
    </source>
</evidence>
<feature type="chain" id="PRO_5041426195" description="Neprosin PEP catalytic domain-containing protein" evidence="2">
    <location>
        <begin position="24"/>
        <end position="355"/>
    </location>
</feature>
<dbReference type="Pfam" id="PF03080">
    <property type="entry name" value="Neprosin"/>
    <property type="match status" value="2"/>
</dbReference>
<evidence type="ECO:0000313" key="4">
    <source>
        <dbReference type="EMBL" id="MCL7025552.1"/>
    </source>
</evidence>
<dbReference type="PANTHER" id="PTHR31589">
    <property type="entry name" value="PROTEIN, PUTATIVE (DUF239)-RELATED-RELATED"/>
    <property type="match status" value="1"/>
</dbReference>
<dbReference type="AlphaFoldDB" id="A0AA41RRK2"/>
<dbReference type="InterPro" id="IPR004314">
    <property type="entry name" value="Neprosin"/>
</dbReference>
<sequence>MSIVVYFILVSSTFISTTHHVDGKRSISKAKEDNIEIERQLRVLNKKPVKTITNKFGDIIDCIDIYKQPSFDNPLLKDHKIQMSQSSLPGETTKKANSSSSMFRGEGCPSGTIPIRRTTREDLVNAKNIIERAKSIYSNDDSNTTLTNHFVFVEEVIEGKMYYGGSASISLHDLTLFDDEYSTSQIWISNGPLSENFNTIEIGIRHDPLLFGDSRARLFSSWTRDGYQNTGCLNMFCEGFVQTHPSVTFGTSFTIINASFLRYGGFVSKTSEDSTPPMGNGESPQLNDFTKTAYMYKMKYFNEAGIPVDLDRNYMETQNSSERICFDIVYDLDGDLTKSWGFTAMSYGGPGGICP</sequence>
<evidence type="ECO:0000256" key="2">
    <source>
        <dbReference type="SAM" id="SignalP"/>
    </source>
</evidence>
<dbReference type="InterPro" id="IPR025521">
    <property type="entry name" value="Neprosin_propep"/>
</dbReference>
<evidence type="ECO:0000256" key="1">
    <source>
        <dbReference type="SAM" id="MobiDB-lite"/>
    </source>
</evidence>
<accession>A0AA41RRK2</accession>
<feature type="domain" description="Neprosin PEP catalytic" evidence="3">
    <location>
        <begin position="143"/>
        <end position="355"/>
    </location>
</feature>
<dbReference type="Pfam" id="PF14365">
    <property type="entry name" value="Neprosin_AP"/>
    <property type="match status" value="1"/>
</dbReference>
<reference evidence="4" key="1">
    <citation type="submission" date="2022-03" db="EMBL/GenBank/DDBJ databases">
        <title>A functionally conserved STORR gene fusion in Papaver species that diverged 16.8 million years ago.</title>
        <authorList>
            <person name="Catania T."/>
        </authorList>
    </citation>
    <scope>NUCLEOTIDE SEQUENCE</scope>
    <source>
        <strain evidence="4">S-191538</strain>
    </source>
</reference>
<evidence type="ECO:0000259" key="3">
    <source>
        <dbReference type="PROSITE" id="PS52045"/>
    </source>
</evidence>
<organism evidence="4 5">
    <name type="scientific">Papaver nudicaule</name>
    <name type="common">Iceland poppy</name>
    <dbReference type="NCBI Taxonomy" id="74823"/>
    <lineage>
        <taxon>Eukaryota</taxon>
        <taxon>Viridiplantae</taxon>
        <taxon>Streptophyta</taxon>
        <taxon>Embryophyta</taxon>
        <taxon>Tracheophyta</taxon>
        <taxon>Spermatophyta</taxon>
        <taxon>Magnoliopsida</taxon>
        <taxon>Ranunculales</taxon>
        <taxon>Papaveraceae</taxon>
        <taxon>Papaveroideae</taxon>
        <taxon>Papaver</taxon>
    </lineage>
</organism>
<dbReference type="EMBL" id="JAJJMA010046757">
    <property type="protein sequence ID" value="MCL7025552.1"/>
    <property type="molecule type" value="Genomic_DNA"/>
</dbReference>
<feature type="signal peptide" evidence="2">
    <location>
        <begin position="1"/>
        <end position="23"/>
    </location>
</feature>
<dbReference type="InterPro" id="IPR053168">
    <property type="entry name" value="Glutamic_endopeptidase"/>
</dbReference>
<proteinExistence type="predicted"/>
<comment type="caution">
    <text evidence="4">The sequence shown here is derived from an EMBL/GenBank/DDBJ whole genome shotgun (WGS) entry which is preliminary data.</text>
</comment>
<dbReference type="Gene3D" id="3.90.1320.10">
    <property type="entry name" value="Outer-capsid protein sigma 3, large lobe"/>
    <property type="match status" value="1"/>
</dbReference>
<protein>
    <recommendedName>
        <fullName evidence="3">Neprosin PEP catalytic domain-containing protein</fullName>
    </recommendedName>
</protein>
<feature type="compositionally biased region" description="Polar residues" evidence="1">
    <location>
        <begin position="84"/>
        <end position="102"/>
    </location>
</feature>
<keyword evidence="2" id="KW-0732">Signal</keyword>
<keyword evidence="5" id="KW-1185">Reference proteome</keyword>
<dbReference type="PROSITE" id="PS52045">
    <property type="entry name" value="NEPROSIN_PEP_CD"/>
    <property type="match status" value="1"/>
</dbReference>
<name>A0AA41RRK2_PAPNU</name>
<gene>
    <name evidence="4" type="ORF">MKW94_021230</name>
</gene>